<evidence type="ECO:0000313" key="1">
    <source>
        <dbReference type="EMBL" id="SFP83678.1"/>
    </source>
</evidence>
<organism evidence="1 2">
    <name type="scientific">Hydrogenimonas thermophila</name>
    <dbReference type="NCBI Taxonomy" id="223786"/>
    <lineage>
        <taxon>Bacteria</taxon>
        <taxon>Pseudomonadati</taxon>
        <taxon>Campylobacterota</taxon>
        <taxon>Epsilonproteobacteria</taxon>
        <taxon>Campylobacterales</taxon>
        <taxon>Hydrogenimonadaceae</taxon>
        <taxon>Hydrogenimonas</taxon>
    </lineage>
</organism>
<gene>
    <name evidence="1" type="ORF">SAMN05216234_14519</name>
</gene>
<dbReference type="AlphaFoldDB" id="A0A1I5TL28"/>
<keyword evidence="2" id="KW-1185">Reference proteome</keyword>
<proteinExistence type="predicted"/>
<reference evidence="1 2" key="1">
    <citation type="submission" date="2016-10" db="EMBL/GenBank/DDBJ databases">
        <authorList>
            <person name="de Groot N.N."/>
        </authorList>
    </citation>
    <scope>NUCLEOTIDE SEQUENCE [LARGE SCALE GENOMIC DNA]</scope>
    <source>
        <strain evidence="1 2">EP1-55-1</strain>
    </source>
</reference>
<name>A0A1I5TL28_9BACT</name>
<accession>A0A1I5TL28</accession>
<protein>
    <submittedName>
        <fullName evidence="1">Uncharacterized protein</fullName>
    </submittedName>
</protein>
<dbReference type="Proteomes" id="UP000199227">
    <property type="component" value="Unassembled WGS sequence"/>
</dbReference>
<dbReference type="EMBL" id="FOXB01000045">
    <property type="protein sequence ID" value="SFP83678.1"/>
    <property type="molecule type" value="Genomic_DNA"/>
</dbReference>
<sequence length="140" mass="17025">MSPYRDYELKTEVMKERWRDLQENVYEEMERYYKENRLNVYSIIKKVYHITPQRLKNDPSVEIIDFALYMLVHFSNDPLEKIATDLKDVTVDHLLIIKNDNSSHKKYEKEKIRFFDFLKSDFLNSQYLNLAFAEDIEAML</sequence>
<evidence type="ECO:0000313" key="2">
    <source>
        <dbReference type="Proteomes" id="UP000199227"/>
    </source>
</evidence>
<dbReference type="RefSeq" id="WP_092913846.1">
    <property type="nucleotide sequence ID" value="NZ_FOXB01000045.1"/>
</dbReference>